<dbReference type="RefSeq" id="YP_001956986.1">
    <property type="nucleotide sequence ID" value="NC_010821.1"/>
</dbReference>
<accession>B3FJC5</accession>
<organismHost>
    <name type="scientific">Pseudomonas chlororaphis</name>
    <dbReference type="NCBI Taxonomy" id="587753"/>
</organismHost>
<keyword evidence="2" id="KW-1185">Reference proteome</keyword>
<reference evidence="1 2" key="1">
    <citation type="journal article" date="2008" name="Virology">
        <title>Characterization of Pseudomonas chlororaphis myovirus 201varphi2-1 via genomic sequencing, mass spectrometry, and electron microscopy.</title>
        <authorList>
            <person name="Thomas J.A."/>
            <person name="Rolando M.R."/>
            <person name="Carroll C.A."/>
            <person name="Shen P.S."/>
            <person name="Belnap D.M."/>
            <person name="Weintraub S.T."/>
            <person name="Serwer P."/>
            <person name="Hardies S.C."/>
        </authorList>
    </citation>
    <scope>NUCLEOTIDE SEQUENCE</scope>
</reference>
<dbReference type="EMBL" id="EU197055">
    <property type="protein sequence ID" value="ABY63091.1"/>
    <property type="molecule type" value="Genomic_DNA"/>
</dbReference>
<dbReference type="KEGG" id="vg:6372500"/>
<organism evidence="1 2">
    <name type="scientific">Pseudomonas phage 201phi2-1</name>
    <name type="common">Pseudomonas chlororaphis phage 201phi2-1</name>
    <dbReference type="NCBI Taxonomy" id="198110"/>
    <lineage>
        <taxon>Viruses</taxon>
        <taxon>Duplodnaviria</taxon>
        <taxon>Heunggongvirae</taxon>
        <taxon>Uroviricota</taxon>
        <taxon>Caudoviricetes</taxon>
        <taxon>Chimalliviridae</taxon>
        <taxon>Serwervirus</taxon>
        <taxon>Serwervirus 201phi21</taxon>
    </lineage>
</organism>
<gene>
    <name evidence="1" type="ORF">201phi2-1p263</name>
</gene>
<evidence type="ECO:0000313" key="2">
    <source>
        <dbReference type="Proteomes" id="UP000002421"/>
    </source>
</evidence>
<sequence>MERIYVKHYILATYGNTSASDYRVNAMNELVHRYEVVTERITKALLANGIENPEALITYSFRMLGDHHDDVFHRREMVEVDFKALKEDSSSFPWESWGWVQAFQPLVDVAGFTIVEIDSEYQSFGPEATPEVDYIQPVYRIYEKGRPEYVKGGFTSSRNRRAGDNPKGFYEEVIKPCGKLLKENVASVVAVTGTIVSVVVLWRASQTMVHDLEEKQAEASQVLHYIEEMVSDVIDMPQIVKVEFPDDSETVGVGRRTW</sequence>
<evidence type="ECO:0000313" key="1">
    <source>
        <dbReference type="EMBL" id="ABY63091.1"/>
    </source>
</evidence>
<protein>
    <submittedName>
        <fullName evidence="1">Uncharacterized protein</fullName>
    </submittedName>
</protein>
<proteinExistence type="predicted"/>
<dbReference type="Proteomes" id="UP000002421">
    <property type="component" value="Segment"/>
</dbReference>
<name>B3FJC5_BP201</name>